<sequence length="112" mass="11433">MREVSVTPGAGVRVTRVTRAVSGAAGRACARGADAADSTAAAARRERDLCCLGDLRCMGDLPSAESTDDDSGRTVGDRAVAESLTPGAERRKDRPAVPVPPPLSFAGGDPLI</sequence>
<dbReference type="EMBL" id="BNBE01000002">
    <property type="protein sequence ID" value="GHG08791.1"/>
    <property type="molecule type" value="Genomic_DNA"/>
</dbReference>
<reference evidence="2" key="2">
    <citation type="submission" date="2020-09" db="EMBL/GenBank/DDBJ databases">
        <authorList>
            <person name="Sun Q."/>
            <person name="Ohkuma M."/>
        </authorList>
    </citation>
    <scope>NUCLEOTIDE SEQUENCE</scope>
    <source>
        <strain evidence="2">JCM 4122</strain>
    </source>
</reference>
<proteinExistence type="predicted"/>
<organism evidence="2 3">
    <name type="scientific">Streptomyces filamentosus</name>
    <name type="common">Streptomyces roseosporus</name>
    <dbReference type="NCBI Taxonomy" id="67294"/>
    <lineage>
        <taxon>Bacteria</taxon>
        <taxon>Bacillati</taxon>
        <taxon>Actinomycetota</taxon>
        <taxon>Actinomycetes</taxon>
        <taxon>Kitasatosporales</taxon>
        <taxon>Streptomycetaceae</taxon>
        <taxon>Streptomyces</taxon>
    </lineage>
</organism>
<evidence type="ECO:0000313" key="2">
    <source>
        <dbReference type="EMBL" id="GHG08791.1"/>
    </source>
</evidence>
<dbReference type="Proteomes" id="UP000632849">
    <property type="component" value="Unassembled WGS sequence"/>
</dbReference>
<keyword evidence="3" id="KW-1185">Reference proteome</keyword>
<evidence type="ECO:0000256" key="1">
    <source>
        <dbReference type="SAM" id="MobiDB-lite"/>
    </source>
</evidence>
<dbReference type="AlphaFoldDB" id="A0A919EQT0"/>
<feature type="compositionally biased region" description="Basic and acidic residues" evidence="1">
    <location>
        <begin position="70"/>
        <end position="80"/>
    </location>
</feature>
<evidence type="ECO:0000313" key="3">
    <source>
        <dbReference type="Proteomes" id="UP000632849"/>
    </source>
</evidence>
<comment type="caution">
    <text evidence="2">The sequence shown here is derived from an EMBL/GenBank/DDBJ whole genome shotgun (WGS) entry which is preliminary data.</text>
</comment>
<name>A0A919EQT0_STRFL</name>
<reference evidence="2" key="1">
    <citation type="journal article" date="2014" name="Int. J. Syst. Evol. Microbiol.">
        <title>Complete genome sequence of Corynebacterium casei LMG S-19264T (=DSM 44701T), isolated from a smear-ripened cheese.</title>
        <authorList>
            <consortium name="US DOE Joint Genome Institute (JGI-PGF)"/>
            <person name="Walter F."/>
            <person name="Albersmeier A."/>
            <person name="Kalinowski J."/>
            <person name="Ruckert C."/>
        </authorList>
    </citation>
    <scope>NUCLEOTIDE SEQUENCE</scope>
    <source>
        <strain evidence="2">JCM 4122</strain>
    </source>
</reference>
<accession>A0A919EQT0</accession>
<protein>
    <submittedName>
        <fullName evidence="2">Uncharacterized protein</fullName>
    </submittedName>
</protein>
<feature type="region of interest" description="Disordered" evidence="1">
    <location>
        <begin position="59"/>
        <end position="112"/>
    </location>
</feature>
<gene>
    <name evidence="2" type="ORF">GCM10017667_46070</name>
</gene>